<evidence type="ECO:0000256" key="2">
    <source>
        <dbReference type="PROSITE-ProRule" id="PRU00708"/>
    </source>
</evidence>
<keyword evidence="1" id="KW-0677">Repeat</keyword>
<dbReference type="AlphaFoldDB" id="A0AAV7EEV7"/>
<dbReference type="GO" id="GO:0003723">
    <property type="term" value="F:RNA binding"/>
    <property type="evidence" value="ECO:0007669"/>
    <property type="project" value="InterPro"/>
</dbReference>
<sequence length="463" mass="52487">MVECLACGVDARLPRRLLRPSRTNSREALIQLQKCRSFRQLKQIHAQILKKDLFRDHILVTKLIRLCSSYHKIDYAIKLFNQLENPLSFTWNIMIRAYTANDSPGDALLLYSLMITRAVPPDKFTFPFVIKACSHARSVKRGKGIHARVVKSGFSIDTYVQNTLMDMYFKFGDLDYARMVFDKMRVKNVVSWTTMVAGMVAWGELEAARGVFEHMPVRNVVSWTAMVNGYARIGHASEAFEFFHQMQRENVRPNEYTLVSLLIACTKLGSAKLGSWVHEYAKREGFKMGFFLGTALIDMYSKCGSIDDALKVFNEMPKRNLATWNAMITSLGVHGRGKEALALFRDMEKDTQMKPDEITYVGVLSACVQSSLLEEGYTYFVSMKQRYGIEPTIEHYRCMVELLGRASMIQEAHELAKNLLSSDAAMSGRLLQAIGSRSDGNINAYLGELTGSGENLCFEWEVG</sequence>
<dbReference type="InterPro" id="IPR002885">
    <property type="entry name" value="PPR_rpt"/>
</dbReference>
<dbReference type="GO" id="GO:0009451">
    <property type="term" value="P:RNA modification"/>
    <property type="evidence" value="ECO:0007669"/>
    <property type="project" value="InterPro"/>
</dbReference>
<protein>
    <recommendedName>
        <fullName evidence="5">Pentatricopeptide repeat-containing protein</fullName>
    </recommendedName>
</protein>
<evidence type="ECO:0008006" key="5">
    <source>
        <dbReference type="Google" id="ProtNLM"/>
    </source>
</evidence>
<dbReference type="Gene3D" id="1.25.40.10">
    <property type="entry name" value="Tetratricopeptide repeat domain"/>
    <property type="match status" value="3"/>
</dbReference>
<dbReference type="InterPro" id="IPR011990">
    <property type="entry name" value="TPR-like_helical_dom_sf"/>
</dbReference>
<proteinExistence type="predicted"/>
<feature type="repeat" description="PPR" evidence="2">
    <location>
        <begin position="219"/>
        <end position="253"/>
    </location>
</feature>
<dbReference type="Pfam" id="PF13041">
    <property type="entry name" value="PPR_2"/>
    <property type="match status" value="3"/>
</dbReference>
<keyword evidence="4" id="KW-1185">Reference proteome</keyword>
<dbReference type="Pfam" id="PF01535">
    <property type="entry name" value="PPR"/>
    <property type="match status" value="1"/>
</dbReference>
<dbReference type="InterPro" id="IPR046960">
    <property type="entry name" value="PPR_At4g14850-like_plant"/>
</dbReference>
<evidence type="ECO:0000256" key="1">
    <source>
        <dbReference type="ARBA" id="ARBA00022737"/>
    </source>
</evidence>
<comment type="caution">
    <text evidence="3">The sequence shown here is derived from an EMBL/GenBank/DDBJ whole genome shotgun (WGS) entry which is preliminary data.</text>
</comment>
<feature type="repeat" description="PPR" evidence="2">
    <location>
        <begin position="87"/>
        <end position="121"/>
    </location>
</feature>
<dbReference type="FunFam" id="1.25.40.10:FF:000242">
    <property type="entry name" value="Pentatricopeptide repeat-containing protein"/>
    <property type="match status" value="1"/>
</dbReference>
<dbReference type="NCBIfam" id="TIGR00756">
    <property type="entry name" value="PPR"/>
    <property type="match status" value="7"/>
</dbReference>
<organism evidence="3 4">
    <name type="scientific">Aristolochia fimbriata</name>
    <name type="common">White veined hardy Dutchman's pipe vine</name>
    <dbReference type="NCBI Taxonomy" id="158543"/>
    <lineage>
        <taxon>Eukaryota</taxon>
        <taxon>Viridiplantae</taxon>
        <taxon>Streptophyta</taxon>
        <taxon>Embryophyta</taxon>
        <taxon>Tracheophyta</taxon>
        <taxon>Spermatophyta</taxon>
        <taxon>Magnoliopsida</taxon>
        <taxon>Magnoliidae</taxon>
        <taxon>Piperales</taxon>
        <taxon>Aristolochiaceae</taxon>
        <taxon>Aristolochia</taxon>
    </lineage>
</organism>
<dbReference type="PROSITE" id="PS51375">
    <property type="entry name" value="PPR"/>
    <property type="match status" value="4"/>
</dbReference>
<evidence type="ECO:0000313" key="4">
    <source>
        <dbReference type="Proteomes" id="UP000825729"/>
    </source>
</evidence>
<dbReference type="PANTHER" id="PTHR47926">
    <property type="entry name" value="PENTATRICOPEPTIDE REPEAT-CONTAINING PROTEIN"/>
    <property type="match status" value="1"/>
</dbReference>
<reference evidence="3 4" key="1">
    <citation type="submission" date="2021-07" db="EMBL/GenBank/DDBJ databases">
        <title>The Aristolochia fimbriata genome: insights into angiosperm evolution, floral development and chemical biosynthesis.</title>
        <authorList>
            <person name="Jiao Y."/>
        </authorList>
    </citation>
    <scope>NUCLEOTIDE SEQUENCE [LARGE SCALE GENOMIC DNA]</scope>
    <source>
        <strain evidence="3">IBCAS-2021</strain>
        <tissue evidence="3">Leaf</tissue>
    </source>
</reference>
<evidence type="ECO:0000313" key="3">
    <source>
        <dbReference type="EMBL" id="KAG9447368.1"/>
    </source>
</evidence>
<gene>
    <name evidence="3" type="ORF">H6P81_013496</name>
</gene>
<accession>A0AAV7EEV7</accession>
<dbReference type="Proteomes" id="UP000825729">
    <property type="component" value="Unassembled WGS sequence"/>
</dbReference>
<feature type="repeat" description="PPR" evidence="2">
    <location>
        <begin position="157"/>
        <end position="191"/>
    </location>
</feature>
<dbReference type="EMBL" id="JAINDJ010000005">
    <property type="protein sequence ID" value="KAG9447368.1"/>
    <property type="molecule type" value="Genomic_DNA"/>
</dbReference>
<dbReference type="PANTHER" id="PTHR47926:SF537">
    <property type="entry name" value="PENTACOTRIPEPTIDE-REPEAT REGION OF PRORP DOMAIN-CONTAINING PROTEIN"/>
    <property type="match status" value="1"/>
</dbReference>
<feature type="repeat" description="PPR" evidence="2">
    <location>
        <begin position="320"/>
        <end position="350"/>
    </location>
</feature>
<dbReference type="FunFam" id="1.25.40.10:FF:000470">
    <property type="entry name" value="Pentatricopeptide repeat-containing protein At5g66520"/>
    <property type="match status" value="1"/>
</dbReference>
<name>A0AAV7EEV7_ARIFI</name>